<evidence type="ECO:0000259" key="1">
    <source>
        <dbReference type="Pfam" id="PF16010"/>
    </source>
</evidence>
<accession>A0A6A5X9N1</accession>
<dbReference type="PANTHER" id="PTHR47190">
    <property type="entry name" value="DEHYDROGENASE, PUTATIVE-RELATED"/>
    <property type="match status" value="1"/>
</dbReference>
<name>A0A6A5X9N1_9PLEO</name>
<gene>
    <name evidence="2" type="ORF">BU24DRAFT_473759</name>
</gene>
<proteinExistence type="predicted"/>
<dbReference type="GeneID" id="54290205"/>
<dbReference type="OrthoDB" id="413885at2759"/>
<feature type="domain" description="Cellobiose dehydrogenase-like cytochrome" evidence="1">
    <location>
        <begin position="55"/>
        <end position="239"/>
    </location>
</feature>
<dbReference type="PANTHER" id="PTHR47190:SF1">
    <property type="entry name" value="GLUCOSE-METHANOL-CHOLINE OXIDOREDUCTASE N-TERMINAL DOMAIN-CONTAINING PROTEIN"/>
    <property type="match status" value="1"/>
</dbReference>
<dbReference type="CDD" id="cd09630">
    <property type="entry name" value="CDH_like_cytochrome"/>
    <property type="match status" value="1"/>
</dbReference>
<dbReference type="AlphaFoldDB" id="A0A6A5X9N1"/>
<dbReference type="Pfam" id="PF16010">
    <property type="entry name" value="CDH-cyt"/>
    <property type="match status" value="1"/>
</dbReference>
<sequence length="286" mass="30294">MPFLFPAKGSSSQSRNFSTRLLSTSILTSALFFNLSSAQNNGNPSTSPRQMTESFVEQTTGLKMERFFDASTSFGFSMALPTTPLTPETAGSFIGQLDFPLVDGQGWGAMGLTGDDDGNLLLAVWNDGKDGVAASFRQSTNDDNPPAVSGTFAVRPLPDGIVANATALSYTFLCENCLNSTLGFRQDPATGNAVMGWAFSPKAPQGDRADPGAAVLNFDDRFFGPFTARLGEARNEKFEDVAKTAGEAVAPPANAVPALAGVAEFDVENEVEEVRDGDVTDDEDDD</sequence>
<evidence type="ECO:0000313" key="3">
    <source>
        <dbReference type="Proteomes" id="UP000799778"/>
    </source>
</evidence>
<dbReference type="RefSeq" id="XP_033377915.1">
    <property type="nucleotide sequence ID" value="XM_033532808.1"/>
</dbReference>
<protein>
    <submittedName>
        <fullName evidence="2">Iron reductase domain protein</fullName>
    </submittedName>
</protein>
<dbReference type="SUPFAM" id="SSF49344">
    <property type="entry name" value="CBD9-like"/>
    <property type="match status" value="1"/>
</dbReference>
<evidence type="ECO:0000313" key="2">
    <source>
        <dbReference type="EMBL" id="KAF2009576.1"/>
    </source>
</evidence>
<dbReference type="Gene3D" id="2.60.40.1210">
    <property type="entry name" value="Cellobiose dehydrogenase, cytochrome domain"/>
    <property type="match status" value="1"/>
</dbReference>
<organism evidence="2 3">
    <name type="scientific">Aaosphaeria arxii CBS 175.79</name>
    <dbReference type="NCBI Taxonomy" id="1450172"/>
    <lineage>
        <taxon>Eukaryota</taxon>
        <taxon>Fungi</taxon>
        <taxon>Dikarya</taxon>
        <taxon>Ascomycota</taxon>
        <taxon>Pezizomycotina</taxon>
        <taxon>Dothideomycetes</taxon>
        <taxon>Pleosporomycetidae</taxon>
        <taxon>Pleosporales</taxon>
        <taxon>Pleosporales incertae sedis</taxon>
        <taxon>Aaosphaeria</taxon>
    </lineage>
</organism>
<dbReference type="InterPro" id="IPR015920">
    <property type="entry name" value="Cellobiose_DH-like_cyt"/>
</dbReference>
<keyword evidence="3" id="KW-1185">Reference proteome</keyword>
<dbReference type="Proteomes" id="UP000799778">
    <property type="component" value="Unassembled WGS sequence"/>
</dbReference>
<dbReference type="InterPro" id="IPR053208">
    <property type="entry name" value="GMC_Oxidoreductase_CD"/>
</dbReference>
<reference evidence="2" key="1">
    <citation type="journal article" date="2020" name="Stud. Mycol.">
        <title>101 Dothideomycetes genomes: a test case for predicting lifestyles and emergence of pathogens.</title>
        <authorList>
            <person name="Haridas S."/>
            <person name="Albert R."/>
            <person name="Binder M."/>
            <person name="Bloem J."/>
            <person name="Labutti K."/>
            <person name="Salamov A."/>
            <person name="Andreopoulos B."/>
            <person name="Baker S."/>
            <person name="Barry K."/>
            <person name="Bills G."/>
            <person name="Bluhm B."/>
            <person name="Cannon C."/>
            <person name="Castanera R."/>
            <person name="Culley D."/>
            <person name="Daum C."/>
            <person name="Ezra D."/>
            <person name="Gonzalez J."/>
            <person name="Henrissat B."/>
            <person name="Kuo A."/>
            <person name="Liang C."/>
            <person name="Lipzen A."/>
            <person name="Lutzoni F."/>
            <person name="Magnuson J."/>
            <person name="Mondo S."/>
            <person name="Nolan M."/>
            <person name="Ohm R."/>
            <person name="Pangilinan J."/>
            <person name="Park H.-J."/>
            <person name="Ramirez L."/>
            <person name="Alfaro M."/>
            <person name="Sun H."/>
            <person name="Tritt A."/>
            <person name="Yoshinaga Y."/>
            <person name="Zwiers L.-H."/>
            <person name="Turgeon B."/>
            <person name="Goodwin S."/>
            <person name="Spatafora J."/>
            <person name="Crous P."/>
            <person name="Grigoriev I."/>
        </authorList>
    </citation>
    <scope>NUCLEOTIDE SEQUENCE</scope>
    <source>
        <strain evidence="2">CBS 175.79</strain>
    </source>
</reference>
<dbReference type="EMBL" id="ML978078">
    <property type="protein sequence ID" value="KAF2009576.1"/>
    <property type="molecule type" value="Genomic_DNA"/>
</dbReference>